<accession>A0A366FW48</accession>
<feature type="compositionally biased region" description="Basic residues" evidence="2">
    <location>
        <begin position="104"/>
        <end position="113"/>
    </location>
</feature>
<dbReference type="Proteomes" id="UP000252995">
    <property type="component" value="Unassembled WGS sequence"/>
</dbReference>
<reference evidence="3 4" key="1">
    <citation type="submission" date="2018-06" db="EMBL/GenBank/DDBJ databases">
        <title>Freshwater and sediment microbial communities from various areas in North America, analyzing microbe dynamics in response to fracking.</title>
        <authorList>
            <person name="Lamendella R."/>
        </authorList>
    </citation>
    <scope>NUCLEOTIDE SEQUENCE [LARGE SCALE GENOMIC DNA]</scope>
    <source>
        <strain evidence="3 4">114J</strain>
    </source>
</reference>
<evidence type="ECO:0000256" key="1">
    <source>
        <dbReference type="SAM" id="Coils"/>
    </source>
</evidence>
<comment type="caution">
    <text evidence="3">The sequence shown here is derived from an EMBL/GenBank/DDBJ whole genome shotgun (WGS) entry which is preliminary data.</text>
</comment>
<protein>
    <submittedName>
        <fullName evidence="3">Relaxasome subunit MobC</fullName>
    </submittedName>
</protein>
<feature type="coiled-coil region" evidence="1">
    <location>
        <begin position="4"/>
        <end position="49"/>
    </location>
</feature>
<evidence type="ECO:0000256" key="2">
    <source>
        <dbReference type="SAM" id="MobiDB-lite"/>
    </source>
</evidence>
<feature type="region of interest" description="Disordered" evidence="2">
    <location>
        <begin position="91"/>
        <end position="113"/>
    </location>
</feature>
<dbReference type="EMBL" id="QNRO01000051">
    <property type="protein sequence ID" value="RBP18922.1"/>
    <property type="molecule type" value="Genomic_DNA"/>
</dbReference>
<evidence type="ECO:0000313" key="4">
    <source>
        <dbReference type="Proteomes" id="UP000252995"/>
    </source>
</evidence>
<dbReference type="RefSeq" id="WP_113864307.1">
    <property type="nucleotide sequence ID" value="NZ_QNRO01000051.1"/>
</dbReference>
<sequence length="113" mass="13223">MAAKKTPEQRLAELNEQQAKIERELKQRKERIVQQKRQQQAKLMNQKRKRETRQKVLIGAAILAKIEAGEWSRDNLTRLLDGYLKRDDDRALFDLPPVPGGKSNRARSSSRFR</sequence>
<organism evidence="3 4">
    <name type="scientific">Marinobacter pelagius</name>
    <dbReference type="NCBI Taxonomy" id="379482"/>
    <lineage>
        <taxon>Bacteria</taxon>
        <taxon>Pseudomonadati</taxon>
        <taxon>Pseudomonadota</taxon>
        <taxon>Gammaproteobacteria</taxon>
        <taxon>Pseudomonadales</taxon>
        <taxon>Marinobacteraceae</taxon>
        <taxon>Marinobacter</taxon>
    </lineage>
</organism>
<dbReference type="OrthoDB" id="6707589at2"/>
<dbReference type="AlphaFoldDB" id="A0A366FW48"/>
<name>A0A366FW48_9GAMM</name>
<proteinExistence type="predicted"/>
<keyword evidence="1" id="KW-0175">Coiled coil</keyword>
<gene>
    <name evidence="3" type="ORF">DET50_1511</name>
</gene>
<evidence type="ECO:0000313" key="3">
    <source>
        <dbReference type="EMBL" id="RBP18922.1"/>
    </source>
</evidence>